<gene>
    <name evidence="1" type="ORF">METZ01_LOCUS372815</name>
</gene>
<name>A0A382TEW6_9ZZZZ</name>
<dbReference type="EMBL" id="UINC01135671">
    <property type="protein sequence ID" value="SVD19961.1"/>
    <property type="molecule type" value="Genomic_DNA"/>
</dbReference>
<organism evidence="1">
    <name type="scientific">marine metagenome</name>
    <dbReference type="NCBI Taxonomy" id="408172"/>
    <lineage>
        <taxon>unclassified sequences</taxon>
        <taxon>metagenomes</taxon>
        <taxon>ecological metagenomes</taxon>
    </lineage>
</organism>
<sequence>MVLKEKQNPVLPRSMLDHEHSFIIEIDFKIQSFLKKDLYKLGNSKFFQLVTKNRQDCLVF</sequence>
<protein>
    <submittedName>
        <fullName evidence="1">Uncharacterized protein</fullName>
    </submittedName>
</protein>
<reference evidence="1" key="1">
    <citation type="submission" date="2018-05" db="EMBL/GenBank/DDBJ databases">
        <authorList>
            <person name="Lanie J.A."/>
            <person name="Ng W.-L."/>
            <person name="Kazmierczak K.M."/>
            <person name="Andrzejewski T.M."/>
            <person name="Davidsen T.M."/>
            <person name="Wayne K.J."/>
            <person name="Tettelin H."/>
            <person name="Glass J.I."/>
            <person name="Rusch D."/>
            <person name="Podicherti R."/>
            <person name="Tsui H.-C.T."/>
            <person name="Winkler M.E."/>
        </authorList>
    </citation>
    <scope>NUCLEOTIDE SEQUENCE</scope>
</reference>
<evidence type="ECO:0000313" key="1">
    <source>
        <dbReference type="EMBL" id="SVD19961.1"/>
    </source>
</evidence>
<proteinExistence type="predicted"/>
<dbReference type="AlphaFoldDB" id="A0A382TEW6"/>
<accession>A0A382TEW6</accession>